<accession>G0YPV9</accession>
<proteinExistence type="predicted"/>
<dbReference type="GeneID" id="14010441"/>
<reference evidence="1 2" key="1">
    <citation type="journal article" date="2011" name="Appl. Environ. Microbiol.">
        <title>Novel Virulent and Broad-Host-Range Erwinia amylovora Bacteriophages Reveal a High Degree of Mosaicism and a Relationship to Enterobacteriaceae Phages.</title>
        <authorList>
            <person name="Born Y."/>
            <person name="Fieseler L."/>
            <person name="Marazzi J."/>
            <person name="Lurz R."/>
            <person name="Duffy B."/>
            <person name="Loessner M.J."/>
        </authorList>
    </citation>
    <scope>NUCLEOTIDE SEQUENCE [LARGE SCALE GENOMIC DNA]</scope>
</reference>
<dbReference type="EMBL" id="HQ728264">
    <property type="protein sequence ID" value="AEJ81386.1"/>
    <property type="molecule type" value="Genomic_DNA"/>
</dbReference>
<organism evidence="1 2">
    <name type="scientific">Erwinia phage vB_EamM-Y2</name>
    <dbReference type="NCBI Taxonomy" id="1051676"/>
    <lineage>
        <taxon>Viruses</taxon>
        <taxon>Duplodnaviria</taxon>
        <taxon>Heunggongvirae</taxon>
        <taxon>Uroviricota</taxon>
        <taxon>Caudoviricetes</taxon>
        <taxon>Chaseviridae</taxon>
        <taxon>Cleopatravirinae</taxon>
        <taxon>Loessnervirus</taxon>
        <taxon>Loessnervirus Y2</taxon>
    </lineage>
</organism>
<keyword evidence="2" id="KW-1185">Reference proteome</keyword>
<sequence length="61" mass="6723">MPTQRAASKPIVVKKPWNGSNIYDEITVEVKGEVLATVIVFKHGSDVAKFVATIQKLLEKV</sequence>
<dbReference type="RefSeq" id="YP_007004660.1">
    <property type="nucleotide sequence ID" value="NC_019504.1"/>
</dbReference>
<evidence type="ECO:0000313" key="2">
    <source>
        <dbReference type="Proteomes" id="UP000008892"/>
    </source>
</evidence>
<dbReference type="KEGG" id="vg:14010441"/>
<evidence type="ECO:0000313" key="1">
    <source>
        <dbReference type="EMBL" id="AEJ81386.1"/>
    </source>
</evidence>
<dbReference type="Proteomes" id="UP000008892">
    <property type="component" value="Segment"/>
</dbReference>
<name>G0YPV9_9CAUD</name>
<protein>
    <submittedName>
        <fullName evidence="1">Gp10</fullName>
    </submittedName>
</protein>